<reference evidence="3 4" key="1">
    <citation type="journal article" date="2014" name="Int. J. Syst. Evol. Microbiol.">
        <title>Complete genome sequence of Corynebacterium casei LMG S-19264T (=DSM 44701T), isolated from a smear-ripened cheese.</title>
        <authorList>
            <consortium name="US DOE Joint Genome Institute (JGI-PGF)"/>
            <person name="Walter F."/>
            <person name="Albersmeier A."/>
            <person name="Kalinowski J."/>
            <person name="Ruckert C."/>
        </authorList>
    </citation>
    <scope>NUCLEOTIDE SEQUENCE [LARGE SCALE GENOMIC DNA]</scope>
    <source>
        <strain evidence="3 4">NBRC 112289</strain>
    </source>
</reference>
<organism evidence="3 4">
    <name type="scientific">Arenivirga flava</name>
    <dbReference type="NCBI Taxonomy" id="1930060"/>
    <lineage>
        <taxon>Bacteria</taxon>
        <taxon>Bacillati</taxon>
        <taxon>Actinomycetota</taxon>
        <taxon>Actinomycetes</taxon>
        <taxon>Micrococcales</taxon>
        <taxon>Microbacteriaceae</taxon>
        <taxon>Arenivirga</taxon>
    </lineage>
</organism>
<dbReference type="GO" id="GO:0016020">
    <property type="term" value="C:membrane"/>
    <property type="evidence" value="ECO:0007669"/>
    <property type="project" value="InterPro"/>
</dbReference>
<comment type="caution">
    <text evidence="3">The sequence shown here is derived from an EMBL/GenBank/DDBJ whole genome shotgun (WGS) entry which is preliminary data.</text>
</comment>
<accession>A0AA37UI97</accession>
<dbReference type="PANTHER" id="PTHR43032">
    <property type="entry name" value="PROTEIN-METHIONINE-SULFOXIDE REDUCTASE"/>
    <property type="match status" value="1"/>
</dbReference>
<keyword evidence="1" id="KW-0472">Membrane</keyword>
<name>A0AA37UI97_9MICO</name>
<evidence type="ECO:0000313" key="4">
    <source>
        <dbReference type="Proteomes" id="UP001157160"/>
    </source>
</evidence>
<evidence type="ECO:0000256" key="1">
    <source>
        <dbReference type="SAM" id="Phobius"/>
    </source>
</evidence>
<protein>
    <submittedName>
        <fullName evidence="3">Molybdopterin-binding protein</fullName>
    </submittedName>
</protein>
<dbReference type="PANTHER" id="PTHR43032:SF2">
    <property type="entry name" value="BLL0505 PROTEIN"/>
    <property type="match status" value="1"/>
</dbReference>
<keyword evidence="1" id="KW-1133">Transmembrane helix</keyword>
<feature type="transmembrane region" description="Helical" evidence="1">
    <location>
        <begin position="33"/>
        <end position="54"/>
    </location>
</feature>
<dbReference type="InterPro" id="IPR036374">
    <property type="entry name" value="OxRdtase_Mopterin-bd_sf"/>
</dbReference>
<keyword evidence="4" id="KW-1185">Reference proteome</keyword>
<gene>
    <name evidence="3" type="ORF">GCM10025874_25710</name>
</gene>
<dbReference type="InterPro" id="IPR016174">
    <property type="entry name" value="Di-haem_cyt_TM"/>
</dbReference>
<dbReference type="SUPFAM" id="SSF81342">
    <property type="entry name" value="Transmembrane di-heme cytochromes"/>
    <property type="match status" value="1"/>
</dbReference>
<dbReference type="RefSeq" id="WP_284233304.1">
    <property type="nucleotide sequence ID" value="NZ_BSUL01000001.1"/>
</dbReference>
<feature type="domain" description="Oxidoreductase molybdopterin-binding" evidence="2">
    <location>
        <begin position="266"/>
        <end position="400"/>
    </location>
</feature>
<dbReference type="GO" id="GO:0022904">
    <property type="term" value="P:respiratory electron transport chain"/>
    <property type="evidence" value="ECO:0007669"/>
    <property type="project" value="InterPro"/>
</dbReference>
<dbReference type="InterPro" id="IPR000572">
    <property type="entry name" value="OxRdtase_Mopterin-bd_dom"/>
</dbReference>
<proteinExistence type="predicted"/>
<dbReference type="CDD" id="cd00321">
    <property type="entry name" value="SO_family_Moco"/>
    <property type="match status" value="1"/>
</dbReference>
<feature type="transmembrane region" description="Helical" evidence="1">
    <location>
        <begin position="119"/>
        <end position="141"/>
    </location>
</feature>
<evidence type="ECO:0000313" key="3">
    <source>
        <dbReference type="EMBL" id="GMA29318.1"/>
    </source>
</evidence>
<dbReference type="Pfam" id="PF00174">
    <property type="entry name" value="Oxidored_molyb"/>
    <property type="match status" value="1"/>
</dbReference>
<dbReference type="AlphaFoldDB" id="A0AA37UI97"/>
<feature type="transmembrane region" description="Helical" evidence="1">
    <location>
        <begin position="74"/>
        <end position="98"/>
    </location>
</feature>
<dbReference type="SUPFAM" id="SSF56524">
    <property type="entry name" value="Oxidoreductase molybdopterin-binding domain"/>
    <property type="match status" value="1"/>
</dbReference>
<feature type="transmembrane region" description="Helical" evidence="1">
    <location>
        <begin position="153"/>
        <end position="175"/>
    </location>
</feature>
<dbReference type="Gene3D" id="3.90.420.10">
    <property type="entry name" value="Oxidoreductase, molybdopterin-binding domain"/>
    <property type="match status" value="1"/>
</dbReference>
<keyword evidence="1" id="KW-0812">Transmembrane</keyword>
<dbReference type="Proteomes" id="UP001157160">
    <property type="component" value="Unassembled WGS sequence"/>
</dbReference>
<sequence length="401" mass="43816">MTPREAVAAIERGMSAYRARLASPTRTPRMAVVLGRLLGVAFLVCFGTGLYSHFLQDPLPWMVFPTRPTQLYQWTQGLHITAGILCFPLLLGKLHVVYPQLFQTPAVRSLPHLLERASIALLVASSLVQIVIGFINTVQWYQLFPFPFRQTHYALSFVVIGSLAVHIGVKLPVILRHWRSRPREETTASGATGRLHRWMDGSPTATRRAFLGTVAAGSAAVVLTTGGQSFAPLQPLNLFAPRDPRIGPQGLPINRTAEDAGVVQLARSAGWTLSIVDGDRRTVLDADALRDLEQVTVDLPIACVEGWSRMATWSGVRVRDLLDLVGAAPDVAVRAVSLETKGAYGVSEIGPEFVRDPLTLVALRLNGEVLDIDHGYPARIISPARPGVLQTKWLSRLEVIA</sequence>
<evidence type="ECO:0000259" key="2">
    <source>
        <dbReference type="Pfam" id="PF00174"/>
    </source>
</evidence>
<dbReference type="EMBL" id="BSUL01000001">
    <property type="protein sequence ID" value="GMA29318.1"/>
    <property type="molecule type" value="Genomic_DNA"/>
</dbReference>